<organism evidence="3 4">
    <name type="scientific">Actinomycetospora straminea</name>
    <dbReference type="NCBI Taxonomy" id="663607"/>
    <lineage>
        <taxon>Bacteria</taxon>
        <taxon>Bacillati</taxon>
        <taxon>Actinomycetota</taxon>
        <taxon>Actinomycetes</taxon>
        <taxon>Pseudonocardiales</taxon>
        <taxon>Pseudonocardiaceae</taxon>
        <taxon>Actinomycetospora</taxon>
    </lineage>
</organism>
<name>A0ABP9E392_9PSEU</name>
<feature type="transmembrane region" description="Helical" evidence="2">
    <location>
        <begin position="308"/>
        <end position="327"/>
    </location>
</feature>
<feature type="transmembrane region" description="Helical" evidence="2">
    <location>
        <begin position="103"/>
        <end position="125"/>
    </location>
</feature>
<sequence>MNRKKSSNGVAGPTAAISTRSEPTTSPPHAAASARAPAGASPTTAMSSSVEAEPTTEQEARSAPPSTPRPDPSLDAERPDDEGRERPRGHWFDTIAAWPHRRLIAAAVVAVVVGGLLGYCGALLWPKQYAARADLLFAITREQPTEFLREDRTLTTQVVLMTSRTVLAPVAARNGLEVDELSDDVTAQVVPGSEVLEVEVRDRSPDRALSLTQQIVASYTAVADVQPANPVRDYLEAELAGVRDRLAVARGASPTSPLASEVPSLAERERGLTTQLDSIAIQQLTTPRPQVVVPPYVQGDAIGPSSSVGAVAGGLVALVGVAALLLITTTRRRARGVDP</sequence>
<accession>A0ABP9E392</accession>
<evidence type="ECO:0000256" key="1">
    <source>
        <dbReference type="SAM" id="MobiDB-lite"/>
    </source>
</evidence>
<feature type="compositionally biased region" description="Basic and acidic residues" evidence="1">
    <location>
        <begin position="75"/>
        <end position="88"/>
    </location>
</feature>
<dbReference type="PANTHER" id="PTHR32309">
    <property type="entry name" value="TYROSINE-PROTEIN KINASE"/>
    <property type="match status" value="1"/>
</dbReference>
<evidence type="ECO:0000313" key="3">
    <source>
        <dbReference type="EMBL" id="GAA4864527.1"/>
    </source>
</evidence>
<dbReference type="PANTHER" id="PTHR32309:SF31">
    <property type="entry name" value="CAPSULAR EXOPOLYSACCHARIDE FAMILY"/>
    <property type="match status" value="1"/>
</dbReference>
<keyword evidence="2" id="KW-0812">Transmembrane</keyword>
<gene>
    <name evidence="3" type="ORF">GCM10023203_10530</name>
</gene>
<proteinExistence type="predicted"/>
<keyword evidence="4" id="KW-1185">Reference proteome</keyword>
<feature type="compositionally biased region" description="Low complexity" evidence="1">
    <location>
        <begin position="21"/>
        <end position="45"/>
    </location>
</feature>
<evidence type="ECO:0008006" key="5">
    <source>
        <dbReference type="Google" id="ProtNLM"/>
    </source>
</evidence>
<dbReference type="Proteomes" id="UP001500457">
    <property type="component" value="Unassembled WGS sequence"/>
</dbReference>
<dbReference type="EMBL" id="BAABHQ010000002">
    <property type="protein sequence ID" value="GAA4864527.1"/>
    <property type="molecule type" value="Genomic_DNA"/>
</dbReference>
<evidence type="ECO:0000256" key="2">
    <source>
        <dbReference type="SAM" id="Phobius"/>
    </source>
</evidence>
<dbReference type="InterPro" id="IPR050445">
    <property type="entry name" value="Bact_polysacc_biosynth/exp"/>
</dbReference>
<keyword evidence="2" id="KW-1133">Transmembrane helix</keyword>
<reference evidence="4" key="1">
    <citation type="journal article" date="2019" name="Int. J. Syst. Evol. Microbiol.">
        <title>The Global Catalogue of Microorganisms (GCM) 10K type strain sequencing project: providing services to taxonomists for standard genome sequencing and annotation.</title>
        <authorList>
            <consortium name="The Broad Institute Genomics Platform"/>
            <consortium name="The Broad Institute Genome Sequencing Center for Infectious Disease"/>
            <person name="Wu L."/>
            <person name="Ma J."/>
        </authorList>
    </citation>
    <scope>NUCLEOTIDE SEQUENCE [LARGE SCALE GENOMIC DNA]</scope>
    <source>
        <strain evidence="4">JCM 17983</strain>
    </source>
</reference>
<protein>
    <recommendedName>
        <fullName evidence="5">Polysaccharide chain length determinant N-terminal domain-containing protein</fullName>
    </recommendedName>
</protein>
<evidence type="ECO:0000313" key="4">
    <source>
        <dbReference type="Proteomes" id="UP001500457"/>
    </source>
</evidence>
<feature type="region of interest" description="Disordered" evidence="1">
    <location>
        <begin position="1"/>
        <end position="88"/>
    </location>
</feature>
<keyword evidence="2" id="KW-0472">Membrane</keyword>
<comment type="caution">
    <text evidence="3">The sequence shown here is derived from an EMBL/GenBank/DDBJ whole genome shotgun (WGS) entry which is preliminary data.</text>
</comment>